<evidence type="ECO:0000256" key="5">
    <source>
        <dbReference type="ARBA" id="ARBA00041564"/>
    </source>
</evidence>
<comment type="catalytic activity">
    <reaction evidence="1">
        <text>chorismate = isochorismate</text>
        <dbReference type="Rhea" id="RHEA:18985"/>
        <dbReference type="ChEBI" id="CHEBI:29748"/>
        <dbReference type="ChEBI" id="CHEBI:29780"/>
        <dbReference type="EC" id="5.4.4.2"/>
    </reaction>
</comment>
<dbReference type="Pfam" id="PF00425">
    <property type="entry name" value="Chorismate_bind"/>
    <property type="match status" value="1"/>
</dbReference>
<dbReference type="EC" id="5.4.4.2" evidence="3"/>
<dbReference type="InterPro" id="IPR005801">
    <property type="entry name" value="ADC_synthase"/>
</dbReference>
<evidence type="ECO:0000256" key="1">
    <source>
        <dbReference type="ARBA" id="ARBA00000799"/>
    </source>
</evidence>
<evidence type="ECO:0000256" key="4">
    <source>
        <dbReference type="ARBA" id="ARBA00023235"/>
    </source>
</evidence>
<evidence type="ECO:0000259" key="6">
    <source>
        <dbReference type="Pfam" id="PF00425"/>
    </source>
</evidence>
<comment type="similarity">
    <text evidence="2">Belongs to the isochorismate synthase family.</text>
</comment>
<evidence type="ECO:0000256" key="3">
    <source>
        <dbReference type="ARBA" id="ARBA00012824"/>
    </source>
</evidence>
<protein>
    <recommendedName>
        <fullName evidence="3">isochorismate synthase</fullName>
        <ecNumber evidence="3">5.4.4.2</ecNumber>
    </recommendedName>
    <alternativeName>
        <fullName evidence="5">Isochorismate mutase</fullName>
    </alternativeName>
</protein>
<dbReference type="InterPro" id="IPR015890">
    <property type="entry name" value="Chorismate_C"/>
</dbReference>
<sequence>MNDVCRGLIDTQAEHLLAGYRSENPFFFATPEHTLLAQGQHATVPQAKNLAALSQVVDAVLKKARDQGHPNPIVVGAIPFDARQAACLCIPQQVLYAGPLSRRAEAVSPRAGAFTITPQPAPQVYADGVAEAVENIRNKRLSKVVLARTLELAAAEAIDVQCLLERLARRNTHGYTFAVDLAGTGQGTLIGASPELLLSRRGLQVRSNPLAGSAARATDAMEDARRSQALLTSAKDLHEHKVVADAVARGLRPYCRTLDVPASPALIHTEAMWHLSSDIRGELAHPQASSLQLASSLHPTPAVCGYPNEKAFELISQIEAFDRGFYAGMVGWCDAQGNGEWVVTLRCAKVKGRSMRLFAGAGVVAESEPESELAETAAKFRTMLNALGLAPEGVL</sequence>
<dbReference type="PANTHER" id="PTHR42839">
    <property type="entry name" value="ISOCHORISMATE SYNTHASE ENTC"/>
    <property type="match status" value="1"/>
</dbReference>
<feature type="domain" description="Chorismate-utilising enzyme C-terminal" evidence="6">
    <location>
        <begin position="123"/>
        <end position="379"/>
    </location>
</feature>
<accession>A0AAU7LQJ0</accession>
<reference evidence="7" key="1">
    <citation type="submission" date="2024-05" db="EMBL/GenBank/DDBJ databases">
        <authorList>
            <person name="Bunk B."/>
            <person name="Swiderski J."/>
            <person name="Sproer C."/>
            <person name="Thiel V."/>
        </authorList>
    </citation>
    <scope>NUCLEOTIDE SEQUENCE</scope>
    <source>
        <strain evidence="7">DSM 17735</strain>
    </source>
</reference>
<evidence type="ECO:0000313" key="7">
    <source>
        <dbReference type="EMBL" id="XBP69877.1"/>
    </source>
</evidence>
<keyword evidence="4" id="KW-0413">Isomerase</keyword>
<evidence type="ECO:0000256" key="2">
    <source>
        <dbReference type="ARBA" id="ARBA00005297"/>
    </source>
</evidence>
<dbReference type="SUPFAM" id="SSF56322">
    <property type="entry name" value="ADC synthase"/>
    <property type="match status" value="1"/>
</dbReference>
<dbReference type="GO" id="GO:0008909">
    <property type="term" value="F:isochorismate synthase activity"/>
    <property type="evidence" value="ECO:0007669"/>
    <property type="project" value="UniProtKB-EC"/>
</dbReference>
<gene>
    <name evidence="7" type="primary">dhbC</name>
    <name evidence="7" type="ORF">ABLV49_18680</name>
</gene>
<dbReference type="EMBL" id="CP157675">
    <property type="protein sequence ID" value="XBP69877.1"/>
    <property type="molecule type" value="Genomic_DNA"/>
</dbReference>
<dbReference type="NCBIfam" id="TIGR00543">
    <property type="entry name" value="isochor_syn"/>
    <property type="match status" value="1"/>
</dbReference>
<dbReference type="PANTHER" id="PTHR42839:SF2">
    <property type="entry name" value="ISOCHORISMATE SYNTHASE ENTC"/>
    <property type="match status" value="1"/>
</dbReference>
<dbReference type="NCBIfam" id="NF005380">
    <property type="entry name" value="PRK06923.1"/>
    <property type="match status" value="1"/>
</dbReference>
<organism evidence="7">
    <name type="scientific">Polaromonas hydrogenivorans</name>
    <dbReference type="NCBI Taxonomy" id="335476"/>
    <lineage>
        <taxon>Bacteria</taxon>
        <taxon>Pseudomonadati</taxon>
        <taxon>Pseudomonadota</taxon>
        <taxon>Betaproteobacteria</taxon>
        <taxon>Burkholderiales</taxon>
        <taxon>Comamonadaceae</taxon>
        <taxon>Polaromonas</taxon>
    </lineage>
</organism>
<name>A0AAU7LQJ0_9BURK</name>
<dbReference type="GO" id="GO:0009697">
    <property type="term" value="P:salicylic acid biosynthetic process"/>
    <property type="evidence" value="ECO:0007669"/>
    <property type="project" value="TreeGrafter"/>
</dbReference>
<dbReference type="InterPro" id="IPR004561">
    <property type="entry name" value="IsoChor_synthase"/>
</dbReference>
<proteinExistence type="inferred from homology"/>
<dbReference type="RefSeq" id="WP_349278808.1">
    <property type="nucleotide sequence ID" value="NZ_CBCSCU010000026.1"/>
</dbReference>
<dbReference type="Gene3D" id="3.60.120.10">
    <property type="entry name" value="Anthranilate synthase"/>
    <property type="match status" value="1"/>
</dbReference>
<dbReference type="AlphaFoldDB" id="A0AAU7LQJ0"/>